<evidence type="ECO:0000313" key="1">
    <source>
        <dbReference type="EMBL" id="GGU82275.1"/>
    </source>
</evidence>
<sequence>MACAGRGRDIAATHGGADTDEATAHVRRLSADKRYVRDVR</sequence>
<protein>
    <submittedName>
        <fullName evidence="1">Uncharacterized protein</fullName>
    </submittedName>
</protein>
<dbReference type="EMBL" id="BMRP01000022">
    <property type="protein sequence ID" value="GGU82275.1"/>
    <property type="molecule type" value="Genomic_DNA"/>
</dbReference>
<dbReference type="RefSeq" id="WP_268249853.1">
    <property type="nucleotide sequence ID" value="NZ_BMRP01000022.1"/>
</dbReference>
<dbReference type="Proteomes" id="UP000654471">
    <property type="component" value="Unassembled WGS sequence"/>
</dbReference>
<keyword evidence="2" id="KW-1185">Reference proteome</keyword>
<proteinExistence type="predicted"/>
<gene>
    <name evidence="1" type="ORF">GCM10010211_55320</name>
</gene>
<comment type="caution">
    <text evidence="1">The sequence shown here is derived from an EMBL/GenBank/DDBJ whole genome shotgun (WGS) entry which is preliminary data.</text>
</comment>
<accession>A0ABQ2VE06</accession>
<evidence type="ECO:0000313" key="2">
    <source>
        <dbReference type="Proteomes" id="UP000654471"/>
    </source>
</evidence>
<reference evidence="2" key="1">
    <citation type="journal article" date="2019" name="Int. J. Syst. Evol. Microbiol.">
        <title>The Global Catalogue of Microorganisms (GCM) 10K type strain sequencing project: providing services to taxonomists for standard genome sequencing and annotation.</title>
        <authorList>
            <consortium name="The Broad Institute Genomics Platform"/>
            <consortium name="The Broad Institute Genome Sequencing Center for Infectious Disease"/>
            <person name="Wu L."/>
            <person name="Ma J."/>
        </authorList>
    </citation>
    <scope>NUCLEOTIDE SEQUENCE [LARGE SCALE GENOMIC DNA]</scope>
    <source>
        <strain evidence="2">JCM 3399</strain>
    </source>
</reference>
<name>A0ABQ2VE06_9ACTN</name>
<organism evidence="1 2">
    <name type="scientific">Streptomyces albospinus</name>
    <dbReference type="NCBI Taxonomy" id="285515"/>
    <lineage>
        <taxon>Bacteria</taxon>
        <taxon>Bacillati</taxon>
        <taxon>Actinomycetota</taxon>
        <taxon>Actinomycetes</taxon>
        <taxon>Kitasatosporales</taxon>
        <taxon>Streptomycetaceae</taxon>
        <taxon>Streptomyces</taxon>
    </lineage>
</organism>